<comment type="caution">
    <text evidence="2">The sequence shown here is derived from an EMBL/GenBank/DDBJ whole genome shotgun (WGS) entry which is preliminary data.</text>
</comment>
<sequence length="485" mass="52989">MLHKSKARGVNVIRISTSPSHPVHIIPHGHPPPPHSNLRHHHGHRYRHHHRGLLPNNLIGTFADYEDEGNIQNHLHHSSFGGLNRFRPSHGDGNFRRGVSNLLSSGRFGQSGVGDRDLEDLLQNGHLSIDSGGTRGGLLSPNNFGDLRNLLQGGGRGRFSSLGNLNAAGGDLRTRGQNIFGEGSGFNFGQSNGLFDQSGGRFGGRGGRNVAPLLQLILDKGRFWGLGTRILVRQGRIASDLFGHVIHGVSNFTERVIGNGDGDFSSGTNGGLGGGLGGGQLNFNSLLSQFQNNRPNLGNVLNQGGLGHHNGFVNVIDISTSPHDGENGDHENLLSHVHPSHHGGHRHHFHHHEGGFDDHHNHNHVGGRHLPEIENLIGPEDDHPNSGIHEGNGRHELEESQPQQEEQKDKDDDEPIPSSVNQRYYNKDNHNDVGIGSTVEERHQRNDDTTSALFRKLGIPPFIPMPDDPDPVHKNILNKKIPSQY</sequence>
<keyword evidence="3" id="KW-1185">Reference proteome</keyword>
<protein>
    <submittedName>
        <fullName evidence="2">Uncharacterized protein</fullName>
    </submittedName>
</protein>
<evidence type="ECO:0000313" key="3">
    <source>
        <dbReference type="Proteomes" id="UP000198287"/>
    </source>
</evidence>
<accession>A0A226EVR4</accession>
<proteinExistence type="predicted"/>
<feature type="compositionally biased region" description="Basic residues" evidence="1">
    <location>
        <begin position="338"/>
        <end position="351"/>
    </location>
</feature>
<dbReference type="EMBL" id="LNIX01000002">
    <property type="protein sequence ID" value="OXA60686.1"/>
    <property type="molecule type" value="Genomic_DNA"/>
</dbReference>
<feature type="compositionally biased region" description="Basic and acidic residues" evidence="1">
    <location>
        <begin position="439"/>
        <end position="448"/>
    </location>
</feature>
<feature type="compositionally biased region" description="Basic and acidic residues" evidence="1">
    <location>
        <begin position="323"/>
        <end position="333"/>
    </location>
</feature>
<evidence type="ECO:0000256" key="1">
    <source>
        <dbReference type="SAM" id="MobiDB-lite"/>
    </source>
</evidence>
<gene>
    <name evidence="2" type="ORF">Fcan01_05358</name>
</gene>
<reference evidence="2 3" key="1">
    <citation type="submission" date="2015-12" db="EMBL/GenBank/DDBJ databases">
        <title>The genome of Folsomia candida.</title>
        <authorList>
            <person name="Faddeeva A."/>
            <person name="Derks M.F."/>
            <person name="Anvar Y."/>
            <person name="Smit S."/>
            <person name="Van Straalen N."/>
            <person name="Roelofs D."/>
        </authorList>
    </citation>
    <scope>NUCLEOTIDE SEQUENCE [LARGE SCALE GENOMIC DNA]</scope>
    <source>
        <strain evidence="2 3">VU population</strain>
        <tissue evidence="2">Whole body</tissue>
    </source>
</reference>
<dbReference type="AlphaFoldDB" id="A0A226EVR4"/>
<organism evidence="2 3">
    <name type="scientific">Folsomia candida</name>
    <name type="common">Springtail</name>
    <dbReference type="NCBI Taxonomy" id="158441"/>
    <lineage>
        <taxon>Eukaryota</taxon>
        <taxon>Metazoa</taxon>
        <taxon>Ecdysozoa</taxon>
        <taxon>Arthropoda</taxon>
        <taxon>Hexapoda</taxon>
        <taxon>Collembola</taxon>
        <taxon>Entomobryomorpha</taxon>
        <taxon>Isotomoidea</taxon>
        <taxon>Isotomidae</taxon>
        <taxon>Proisotominae</taxon>
        <taxon>Folsomia</taxon>
    </lineage>
</organism>
<dbReference type="Proteomes" id="UP000198287">
    <property type="component" value="Unassembled WGS sequence"/>
</dbReference>
<evidence type="ECO:0000313" key="2">
    <source>
        <dbReference type="EMBL" id="OXA60686.1"/>
    </source>
</evidence>
<name>A0A226EVR4_FOLCA</name>
<feature type="region of interest" description="Disordered" evidence="1">
    <location>
        <begin position="317"/>
        <end position="452"/>
    </location>
</feature>